<dbReference type="AlphaFoldDB" id="A0AAU9JV68"/>
<gene>
    <name evidence="1" type="ORF">BSTOLATCC_MIC39811</name>
</gene>
<comment type="caution">
    <text evidence="1">The sequence shown here is derived from an EMBL/GenBank/DDBJ whole genome shotgun (WGS) entry which is preliminary data.</text>
</comment>
<sequence length="110" mass="13088">MLKISELNVIKEMCLGTNTMMLKSNIEHIYVVGLKIWRYPKKFDVPAELEVQQICCGMDYFQCFLRNQGLCIMVGLLRRIIIALIWNIRKRQKSRIRFFPKPCSIYDKEI</sequence>
<proteinExistence type="predicted"/>
<protein>
    <submittedName>
        <fullName evidence="1">Uncharacterized protein</fullName>
    </submittedName>
</protein>
<accession>A0AAU9JV68</accession>
<dbReference type="EMBL" id="CAJZBQ010000039">
    <property type="protein sequence ID" value="CAG9325623.1"/>
    <property type="molecule type" value="Genomic_DNA"/>
</dbReference>
<keyword evidence="2" id="KW-1185">Reference proteome</keyword>
<reference evidence="1" key="1">
    <citation type="submission" date="2021-09" db="EMBL/GenBank/DDBJ databases">
        <authorList>
            <consortium name="AG Swart"/>
            <person name="Singh M."/>
            <person name="Singh A."/>
            <person name="Seah K."/>
            <person name="Emmerich C."/>
        </authorList>
    </citation>
    <scope>NUCLEOTIDE SEQUENCE</scope>
    <source>
        <strain evidence="1">ATCC30299</strain>
    </source>
</reference>
<evidence type="ECO:0000313" key="2">
    <source>
        <dbReference type="Proteomes" id="UP001162131"/>
    </source>
</evidence>
<name>A0AAU9JV68_9CILI</name>
<evidence type="ECO:0000313" key="1">
    <source>
        <dbReference type="EMBL" id="CAG9325623.1"/>
    </source>
</evidence>
<organism evidence="1 2">
    <name type="scientific">Blepharisma stoltei</name>
    <dbReference type="NCBI Taxonomy" id="1481888"/>
    <lineage>
        <taxon>Eukaryota</taxon>
        <taxon>Sar</taxon>
        <taxon>Alveolata</taxon>
        <taxon>Ciliophora</taxon>
        <taxon>Postciliodesmatophora</taxon>
        <taxon>Heterotrichea</taxon>
        <taxon>Heterotrichida</taxon>
        <taxon>Blepharismidae</taxon>
        <taxon>Blepharisma</taxon>
    </lineage>
</organism>
<dbReference type="Proteomes" id="UP001162131">
    <property type="component" value="Unassembled WGS sequence"/>
</dbReference>